<name>A0AAD7J9S2_9AGAR</name>
<proteinExistence type="predicted"/>
<protein>
    <submittedName>
        <fullName evidence="1">Uncharacterized protein</fullName>
    </submittedName>
</protein>
<reference evidence="1" key="1">
    <citation type="submission" date="2023-03" db="EMBL/GenBank/DDBJ databases">
        <title>Massive genome expansion in bonnet fungi (Mycena s.s.) driven by repeated elements and novel gene families across ecological guilds.</title>
        <authorList>
            <consortium name="Lawrence Berkeley National Laboratory"/>
            <person name="Harder C.B."/>
            <person name="Miyauchi S."/>
            <person name="Viragh M."/>
            <person name="Kuo A."/>
            <person name="Thoen E."/>
            <person name="Andreopoulos B."/>
            <person name="Lu D."/>
            <person name="Skrede I."/>
            <person name="Drula E."/>
            <person name="Henrissat B."/>
            <person name="Morin E."/>
            <person name="Kohler A."/>
            <person name="Barry K."/>
            <person name="LaButti K."/>
            <person name="Morin E."/>
            <person name="Salamov A."/>
            <person name="Lipzen A."/>
            <person name="Mereny Z."/>
            <person name="Hegedus B."/>
            <person name="Baldrian P."/>
            <person name="Stursova M."/>
            <person name="Weitz H."/>
            <person name="Taylor A."/>
            <person name="Grigoriev I.V."/>
            <person name="Nagy L.G."/>
            <person name="Martin F."/>
            <person name="Kauserud H."/>
        </authorList>
    </citation>
    <scope>NUCLEOTIDE SEQUENCE</scope>
    <source>
        <strain evidence="1">CBHHK188m</strain>
    </source>
</reference>
<dbReference type="Proteomes" id="UP001215280">
    <property type="component" value="Unassembled WGS sequence"/>
</dbReference>
<organism evidence="1 2">
    <name type="scientific">Mycena maculata</name>
    <dbReference type="NCBI Taxonomy" id="230809"/>
    <lineage>
        <taxon>Eukaryota</taxon>
        <taxon>Fungi</taxon>
        <taxon>Dikarya</taxon>
        <taxon>Basidiomycota</taxon>
        <taxon>Agaricomycotina</taxon>
        <taxon>Agaricomycetes</taxon>
        <taxon>Agaricomycetidae</taxon>
        <taxon>Agaricales</taxon>
        <taxon>Marasmiineae</taxon>
        <taxon>Mycenaceae</taxon>
        <taxon>Mycena</taxon>
    </lineage>
</organism>
<keyword evidence="2" id="KW-1185">Reference proteome</keyword>
<comment type="caution">
    <text evidence="1">The sequence shown here is derived from an EMBL/GenBank/DDBJ whole genome shotgun (WGS) entry which is preliminary data.</text>
</comment>
<dbReference type="AlphaFoldDB" id="A0AAD7J9S2"/>
<accession>A0AAD7J9S2</accession>
<gene>
    <name evidence="1" type="ORF">DFH07DRAFT_1022084</name>
</gene>
<sequence>MDYRPKSRRASPPTRKTWSTKEEIDHMVAEAEQSFVALLSLIMGFAVNTAFRSPHLVPVSTIVALSPAPTPSTFWGMFATAPNSSVAPLPTASTTTNMAVMPSTLKDFALPVFNPATTTPALQVASISVAPSPPAPCAPGVTGSLVEDRKPMAWTEKAKSTKDIIVRPPTALSIPPAAEAPATHTPSVSGSMAKVAALPVAESAPVTSLSLKIGDSLSEIADIAMKGLEEVVAHDFRELKNALDALMRAIGRQTTMILEESKSRAQVLCVPLSCRRRARMKRPAPACPPVPAPMGFFFFVGARTFVA</sequence>
<dbReference type="EMBL" id="JARJLG010000049">
    <property type="protein sequence ID" value="KAJ7760301.1"/>
    <property type="molecule type" value="Genomic_DNA"/>
</dbReference>
<evidence type="ECO:0000313" key="1">
    <source>
        <dbReference type="EMBL" id="KAJ7760301.1"/>
    </source>
</evidence>
<evidence type="ECO:0000313" key="2">
    <source>
        <dbReference type="Proteomes" id="UP001215280"/>
    </source>
</evidence>